<name>A0A0G4I589_9ALVE</name>
<dbReference type="PhylomeDB" id="A0A0G4I589"/>
<sequence>MTASSQRVPGDSSAMHCTLVLTSELKSMVENNKCPEVSSLFPTPENDIFWMLGQGESTSLIYASERSDNVLVFQPDDSKIQNAVKQQLEEEAADNSATPSSSSTTGSYLDAPLGGKWQFLSEEGTVLAELARPDVGLDFLLPPENAVWNLCGETVHLQLPCVVGEQPIHIENGSEGSPCTLLGECDEGLQCVELTMYQKECVKEEEITEDLKIVKGPQPAAPYTNCFFAPEDQKCAVEGFSCYRNSQWDDYAQCRPTGDCPRTPTRTAVKYSEMMKEGNGSVGSLSSMDLRRRMQAVEANPETFTPLHSRGSSLQSVVRKLYSLDSFKSFQENRRRLNAEFDRPGTERRRLMECLKTVHGGNGDEPQLDVASAPDNMRREPIMSSGANPHVRVNSQGRTEMECGGDWFDFAEVDDHETELPEIDLKNLNEEAIDPVDFYFDGEDELDDDGDIDIGFSYGWMCDEPLGATTQSNENRKSLTAARTELEDAGLNADRALGSLAILDSFQSQNSLLPPTPTVAPPPTEKKRYSGTYKCSKNIPSYSAAPGVTLSPKIVCAPKVGLGPGVDVGVKVYISPELSAAPGFHGGFTLYMAPYLRLSVTHSNAVRVYSAPILRLAPTSTNGVSLNFAPVVTAIPTSSNGASLTMAPTLIIPDIFQDWVFRRTPLPVGKTREIAARVDDTVVIQKKEGVPDIDSFVDFVYEDVLPVREIESTLEQDLDLPTLPDGVEKVGIKKQQKLGDYYSISTSVSVRCPRYDLNYDRPNDRHVKVYYIEPRDGRRGGLSSECVFPYPSDVIRDIPHLPPSAIYGIRALESIESLLPPELRIAASFLLRTIEVIGEGNIPNFAKTFADYAEMHVPGGHATVFEHLRDSPLSKGFENLFGWDSDRRMLQGNMTAQGGPRFSPMTFSKAVKLAKDLTPAASLAGLPTLFPKDSKTWQKAEAQASEIAHRAFKFIKETTEMGAGSMLKGASSSSFDNLAFDFDNVLRGMEKNENAPFLG</sequence>
<dbReference type="EMBL" id="CDMZ01005172">
    <property type="protein sequence ID" value="CEM52172.1"/>
    <property type="molecule type" value="Genomic_DNA"/>
</dbReference>
<accession>A0A0G4I589</accession>
<evidence type="ECO:0000313" key="2">
    <source>
        <dbReference type="EMBL" id="CEM52172.1"/>
    </source>
</evidence>
<feature type="compositionally biased region" description="Low complexity" evidence="1">
    <location>
        <begin position="96"/>
        <end position="107"/>
    </location>
</feature>
<dbReference type="AlphaFoldDB" id="A0A0G4I589"/>
<evidence type="ECO:0000256" key="1">
    <source>
        <dbReference type="SAM" id="MobiDB-lite"/>
    </source>
</evidence>
<feature type="region of interest" description="Disordered" evidence="1">
    <location>
        <begin position="88"/>
        <end position="107"/>
    </location>
</feature>
<proteinExistence type="predicted"/>
<protein>
    <submittedName>
        <fullName evidence="2">Uncharacterized protein</fullName>
    </submittedName>
</protein>
<dbReference type="VEuPathDB" id="CryptoDB:Cvel_11121"/>
<organism evidence="2">
    <name type="scientific">Chromera velia CCMP2878</name>
    <dbReference type="NCBI Taxonomy" id="1169474"/>
    <lineage>
        <taxon>Eukaryota</taxon>
        <taxon>Sar</taxon>
        <taxon>Alveolata</taxon>
        <taxon>Colpodellida</taxon>
        <taxon>Chromeraceae</taxon>
        <taxon>Chromera</taxon>
    </lineage>
</organism>
<gene>
    <name evidence="2" type="ORF">Cvel_11121</name>
</gene>
<reference evidence="2" key="1">
    <citation type="submission" date="2014-11" db="EMBL/GenBank/DDBJ databases">
        <authorList>
            <person name="Otto D Thomas"/>
            <person name="Naeem Raeece"/>
        </authorList>
    </citation>
    <scope>NUCLEOTIDE SEQUENCE</scope>
</reference>